<accession>L8JDT9</accession>
<name>L8JDT9_9GAMM</name>
<evidence type="ECO:0000313" key="2">
    <source>
        <dbReference type="Proteomes" id="UP000011134"/>
    </source>
</evidence>
<dbReference type="EMBL" id="AMZO01000006">
    <property type="protein sequence ID" value="ELR66990.1"/>
    <property type="molecule type" value="Genomic_DNA"/>
</dbReference>
<organism evidence="1 2">
    <name type="scientific">Photobacterium marinum</name>
    <dbReference type="NCBI Taxonomy" id="1056511"/>
    <lineage>
        <taxon>Bacteria</taxon>
        <taxon>Pseudomonadati</taxon>
        <taxon>Pseudomonadota</taxon>
        <taxon>Gammaproteobacteria</taxon>
        <taxon>Vibrionales</taxon>
        <taxon>Vibrionaceae</taxon>
        <taxon>Photobacterium</taxon>
    </lineage>
</organism>
<dbReference type="Proteomes" id="UP000011134">
    <property type="component" value="Unassembled WGS sequence"/>
</dbReference>
<keyword evidence="2" id="KW-1185">Reference proteome</keyword>
<reference evidence="1 2" key="1">
    <citation type="submission" date="2012-12" db="EMBL/GenBank/DDBJ databases">
        <title>Genome Assembly of Photobacterium sp. AK15.</title>
        <authorList>
            <person name="Khatri I."/>
            <person name="Vaidya B."/>
            <person name="Srinivas T.N.R."/>
            <person name="Subramanian S."/>
            <person name="Pinnaka A."/>
        </authorList>
    </citation>
    <scope>NUCLEOTIDE SEQUENCE [LARGE SCALE GENOMIC DNA]</scope>
    <source>
        <strain evidence="1 2">AK15</strain>
    </source>
</reference>
<evidence type="ECO:0000313" key="1">
    <source>
        <dbReference type="EMBL" id="ELR66990.1"/>
    </source>
</evidence>
<dbReference type="RefSeq" id="WP_007464161.1">
    <property type="nucleotide sequence ID" value="NZ_AMZO01000006.1"/>
</dbReference>
<gene>
    <name evidence="1" type="ORF">C942_04694</name>
</gene>
<protein>
    <submittedName>
        <fullName evidence="1">Uncharacterized protein</fullName>
    </submittedName>
</protein>
<comment type="caution">
    <text evidence="1">The sequence shown here is derived from an EMBL/GenBank/DDBJ whole genome shotgun (WGS) entry which is preliminary data.</text>
</comment>
<proteinExistence type="predicted"/>
<dbReference type="PATRIC" id="fig|1056511.3.peg.1528"/>
<dbReference type="AlphaFoldDB" id="L8JDT9"/>
<sequence>MDALNQYTFVAPTEEELMVEQPDTLYLSVDNDDELSDEVIILN</sequence>